<dbReference type="OrthoDB" id="679748at2759"/>
<dbReference type="EnsemblPlants" id="OB05G22440.1">
    <property type="protein sequence ID" value="OB05G22440.1"/>
    <property type="gene ID" value="OB05G22440"/>
</dbReference>
<feature type="region of interest" description="SAW" evidence="3">
    <location>
        <begin position="469"/>
        <end position="548"/>
    </location>
</feature>
<dbReference type="KEGG" id="obr:102720990"/>
<dbReference type="AlphaFoldDB" id="J3M6M0"/>
<evidence type="ECO:0000256" key="1">
    <source>
        <dbReference type="ARBA" id="ARBA00023015"/>
    </source>
</evidence>
<comment type="caution">
    <text evidence="3">Lacks conserved residue(s) required for the propagation of feature annotation.</text>
</comment>
<dbReference type="PANTHER" id="PTHR31636">
    <property type="entry name" value="OSJNBA0084A10.13 PROTEIN-RELATED"/>
    <property type="match status" value="1"/>
</dbReference>
<feature type="region of interest" description="VHIID" evidence="3">
    <location>
        <begin position="231"/>
        <end position="296"/>
    </location>
</feature>
<feature type="region of interest" description="Leucine repeat II (LRII)" evidence="3">
    <location>
        <begin position="306"/>
        <end position="338"/>
    </location>
</feature>
<dbReference type="Proteomes" id="UP000006038">
    <property type="component" value="Chromosome 5"/>
</dbReference>
<evidence type="ECO:0000256" key="3">
    <source>
        <dbReference type="PROSITE-ProRule" id="PRU01191"/>
    </source>
</evidence>
<dbReference type="OMA" id="PRWARHE"/>
<dbReference type="Gramene" id="OB05G22440.1">
    <property type="protein sequence ID" value="OB05G22440.1"/>
    <property type="gene ID" value="OB05G22440"/>
</dbReference>
<accession>J3M6M0</accession>
<organism evidence="4">
    <name type="scientific">Oryza brachyantha</name>
    <name type="common">malo sina</name>
    <dbReference type="NCBI Taxonomy" id="4533"/>
    <lineage>
        <taxon>Eukaryota</taxon>
        <taxon>Viridiplantae</taxon>
        <taxon>Streptophyta</taxon>
        <taxon>Embryophyta</taxon>
        <taxon>Tracheophyta</taxon>
        <taxon>Spermatophyta</taxon>
        <taxon>Magnoliopsida</taxon>
        <taxon>Liliopsida</taxon>
        <taxon>Poales</taxon>
        <taxon>Poaceae</taxon>
        <taxon>BOP clade</taxon>
        <taxon>Oryzoideae</taxon>
        <taxon>Oryzeae</taxon>
        <taxon>Oryzinae</taxon>
        <taxon>Oryza</taxon>
    </lineage>
</organism>
<dbReference type="eggNOG" id="ENOG502QPNC">
    <property type="taxonomic scope" value="Eukaryota"/>
</dbReference>
<dbReference type="Pfam" id="PF03514">
    <property type="entry name" value="GRAS"/>
    <property type="match status" value="1"/>
</dbReference>
<dbReference type="STRING" id="4533.J3M6M0"/>
<keyword evidence="5" id="KW-1185">Reference proteome</keyword>
<dbReference type="PROSITE" id="PS50985">
    <property type="entry name" value="GRAS"/>
    <property type="match status" value="1"/>
</dbReference>
<dbReference type="GeneID" id="102720990"/>
<gene>
    <name evidence="4" type="primary">LOC102720990</name>
</gene>
<reference evidence="4" key="1">
    <citation type="journal article" date="2013" name="Nat. Commun.">
        <title>Whole-genome sequencing of Oryza brachyantha reveals mechanisms underlying Oryza genome evolution.</title>
        <authorList>
            <person name="Chen J."/>
            <person name="Huang Q."/>
            <person name="Gao D."/>
            <person name="Wang J."/>
            <person name="Lang Y."/>
            <person name="Liu T."/>
            <person name="Li B."/>
            <person name="Bai Z."/>
            <person name="Luis Goicoechea J."/>
            <person name="Liang C."/>
            <person name="Chen C."/>
            <person name="Zhang W."/>
            <person name="Sun S."/>
            <person name="Liao Y."/>
            <person name="Zhang X."/>
            <person name="Yang L."/>
            <person name="Song C."/>
            <person name="Wang M."/>
            <person name="Shi J."/>
            <person name="Liu G."/>
            <person name="Liu J."/>
            <person name="Zhou H."/>
            <person name="Zhou W."/>
            <person name="Yu Q."/>
            <person name="An N."/>
            <person name="Chen Y."/>
            <person name="Cai Q."/>
            <person name="Wang B."/>
            <person name="Liu B."/>
            <person name="Min J."/>
            <person name="Huang Y."/>
            <person name="Wu H."/>
            <person name="Li Z."/>
            <person name="Zhang Y."/>
            <person name="Yin Y."/>
            <person name="Song W."/>
            <person name="Jiang J."/>
            <person name="Jackson S.A."/>
            <person name="Wing R.A."/>
            <person name="Wang J."/>
            <person name="Chen M."/>
        </authorList>
    </citation>
    <scope>NUCLEOTIDE SEQUENCE [LARGE SCALE GENOMIC DNA]</scope>
    <source>
        <strain evidence="4">cv. IRGC 101232</strain>
    </source>
</reference>
<sequence>MEKMGVSSTSVNASAPMLGQAADVPTANFQLFGSMLPVPAASMATATAPAPTADNGASGSVAAGAAAQNASGSVQGQGDGMSLSLQLWPVGSTTAAVSSPPVAPVTGPGPAAVMPAPLAMAAAENASLAAVANALALRRKNVATQRSTALLGHLRRCAEALAVSRSEDADAELASIALLASPDGDAVQRMAAAFAEALARVALRPWKGIAAMAFPSDGSDRPRAWEAAAARMNFLNLCPVLHLAAVAVNEIILETTRNDRFIQVVDLGGVHYGQWVDLLHALATRRESRPCLRLTVVHEDKQFLYQASLVIMSESDRVGVPLDLHIVESSSLLALKLDSLGVRSDHAVVIVSTLKLHPLIGTGNDTAAAASAAAGGMASSLPSPSTTLTNVDKLLRGFHLLSPKLMIVTENEASHFGPSFMERFASALGYYEQLFTSVEEGSAAYGGEPAQRKEAERFLLREEIKDIIACEDGPRWARHERLVRWIARIAAAGFVFSPTSSGAAVERVRSVAARMPGGEKVYGVAEAGSGWLVLRREEKPMFSVSAWRRR</sequence>
<dbReference type="RefSeq" id="XP_015692579.1">
    <property type="nucleotide sequence ID" value="XM_015837093.1"/>
</dbReference>
<comment type="similarity">
    <text evidence="3">Belongs to the GRAS family.</text>
</comment>
<name>J3M6M0_ORYBR</name>
<reference evidence="4" key="2">
    <citation type="submission" date="2013-04" db="UniProtKB">
        <authorList>
            <consortium name="EnsemblPlants"/>
        </authorList>
    </citation>
    <scope>IDENTIFICATION</scope>
</reference>
<protein>
    <submittedName>
        <fullName evidence="4">Uncharacterized protein</fullName>
    </submittedName>
</protein>
<proteinExistence type="inferred from homology"/>
<dbReference type="HOGENOM" id="CLU_011924_0_0_1"/>
<keyword evidence="1" id="KW-0805">Transcription regulation</keyword>
<keyword evidence="2" id="KW-0804">Transcription</keyword>
<dbReference type="InterPro" id="IPR005202">
    <property type="entry name" value="TF_GRAS"/>
</dbReference>
<evidence type="ECO:0000313" key="4">
    <source>
        <dbReference type="EnsemblPlants" id="OB05G22440.1"/>
    </source>
</evidence>
<evidence type="ECO:0000313" key="5">
    <source>
        <dbReference type="Proteomes" id="UP000006038"/>
    </source>
</evidence>
<evidence type="ECO:0000256" key="2">
    <source>
        <dbReference type="ARBA" id="ARBA00023163"/>
    </source>
</evidence>